<dbReference type="PANTHER" id="PTHR43024">
    <property type="entry name" value="UDP-N-ACETYLMURAMOYL-TRIPEPTIDE--D-ALANYL-D-ALANINE LIGASE"/>
    <property type="match status" value="1"/>
</dbReference>
<feature type="transmembrane region" description="Helical" evidence="4">
    <location>
        <begin position="6"/>
        <end position="28"/>
    </location>
</feature>
<evidence type="ECO:0000256" key="4">
    <source>
        <dbReference type="SAM" id="Phobius"/>
    </source>
</evidence>
<evidence type="ECO:0000256" key="2">
    <source>
        <dbReference type="ARBA" id="ARBA00022741"/>
    </source>
</evidence>
<dbReference type="InterPro" id="IPR036565">
    <property type="entry name" value="Mur-like_cat_sf"/>
</dbReference>
<accession>A0A1F7J2P9</accession>
<dbReference type="AlphaFoldDB" id="A0A1F7J2P9"/>
<dbReference type="Gene3D" id="3.90.190.20">
    <property type="entry name" value="Mur ligase, C-terminal domain"/>
    <property type="match status" value="1"/>
</dbReference>
<proteinExistence type="predicted"/>
<gene>
    <name evidence="6" type="ORF">A3B50_03810</name>
</gene>
<keyword evidence="2" id="KW-0547">Nucleotide-binding</keyword>
<dbReference type="InterPro" id="IPR051046">
    <property type="entry name" value="MurCDEF_CellWall_CoF430Synth"/>
</dbReference>
<keyword evidence="4" id="KW-0472">Membrane</keyword>
<evidence type="ECO:0000259" key="5">
    <source>
        <dbReference type="Pfam" id="PF08245"/>
    </source>
</evidence>
<keyword evidence="1" id="KW-0436">Ligase</keyword>
<keyword evidence="3" id="KW-0067">ATP-binding</keyword>
<name>A0A1F7J2P9_9BACT</name>
<evidence type="ECO:0000256" key="3">
    <source>
        <dbReference type="ARBA" id="ARBA00022840"/>
    </source>
</evidence>
<sequence length="478" mass="53405">MNQILRFLVLYGGTVIGLAKILQLIYLFQVKEYRFDRFIVSLQENGGISYLYQIDPRFPAKSIRNLLVAIISLCLLAFILFYMQSASFLLLLLFLLTSPVISFLLVSVGVLLTEILARIKRALIIRDAEEFLQNKKVVGIGITGSYGKSTTKEYLSHILSQKFKVAKTDENMNTDVGIAMSVLKNVTAETEFFIAEVGAYTEGEIRRACKVIQPFYAILTAIGNQHLDLFGSKEKLILAKKELLEEVPPNGRIYLNADIDDKSVLVRSIKTKIVLYSAKKQADISVSKKGSQYALRYKRNVVSFPVPSHVPYALETLLPCIGLALDLGMNPEQIEKSLGSLPVLKEKLSRSKGIRKAVIIRDTANSSVEGFLAALEPLANTKQSKRIAVSKGIIELGEEKESSYKRILDQLHKKKIALYTTDPVFKTLDIEETVAYFKNEQLLAIDLIKNIDSKTAVLLEGRFSPSFIAKLEPEGSLK</sequence>
<dbReference type="GO" id="GO:0016881">
    <property type="term" value="F:acid-amino acid ligase activity"/>
    <property type="evidence" value="ECO:0007669"/>
    <property type="project" value="InterPro"/>
</dbReference>
<comment type="caution">
    <text evidence="6">The sequence shown here is derived from an EMBL/GenBank/DDBJ whole genome shotgun (WGS) entry which is preliminary data.</text>
</comment>
<dbReference type="Proteomes" id="UP000178558">
    <property type="component" value="Unassembled WGS sequence"/>
</dbReference>
<dbReference type="GO" id="GO:0005524">
    <property type="term" value="F:ATP binding"/>
    <property type="evidence" value="ECO:0007669"/>
    <property type="project" value="UniProtKB-KW"/>
</dbReference>
<reference evidence="6 7" key="1">
    <citation type="journal article" date="2016" name="Nat. Commun.">
        <title>Thousands of microbial genomes shed light on interconnected biogeochemical processes in an aquifer system.</title>
        <authorList>
            <person name="Anantharaman K."/>
            <person name="Brown C.T."/>
            <person name="Hug L.A."/>
            <person name="Sharon I."/>
            <person name="Castelle C.J."/>
            <person name="Probst A.J."/>
            <person name="Thomas B.C."/>
            <person name="Singh A."/>
            <person name="Wilkins M.J."/>
            <person name="Karaoz U."/>
            <person name="Brodie E.L."/>
            <person name="Williams K.H."/>
            <person name="Hubbard S.S."/>
            <person name="Banfield J.F."/>
        </authorList>
    </citation>
    <scope>NUCLEOTIDE SEQUENCE [LARGE SCALE GENOMIC DNA]</scope>
</reference>
<evidence type="ECO:0000313" key="6">
    <source>
        <dbReference type="EMBL" id="OGK49885.1"/>
    </source>
</evidence>
<dbReference type="InterPro" id="IPR013221">
    <property type="entry name" value="Mur_ligase_cen"/>
</dbReference>
<dbReference type="SUPFAM" id="SSF53623">
    <property type="entry name" value="MurD-like peptide ligases, catalytic domain"/>
    <property type="match status" value="1"/>
</dbReference>
<feature type="transmembrane region" description="Helical" evidence="4">
    <location>
        <begin position="66"/>
        <end position="83"/>
    </location>
</feature>
<dbReference type="InterPro" id="IPR036615">
    <property type="entry name" value="Mur_ligase_C_dom_sf"/>
</dbReference>
<dbReference type="PANTHER" id="PTHR43024:SF1">
    <property type="entry name" value="UDP-N-ACETYLMURAMOYL-TRIPEPTIDE--D-ALANYL-D-ALANINE LIGASE"/>
    <property type="match status" value="1"/>
</dbReference>
<protein>
    <recommendedName>
        <fullName evidence="5">Mur ligase central domain-containing protein</fullName>
    </recommendedName>
</protein>
<dbReference type="EMBL" id="MGAQ01000024">
    <property type="protein sequence ID" value="OGK49885.1"/>
    <property type="molecule type" value="Genomic_DNA"/>
</dbReference>
<organism evidence="6 7">
    <name type="scientific">Candidatus Roizmanbacteria bacterium RIFCSPLOWO2_01_FULL_40_42</name>
    <dbReference type="NCBI Taxonomy" id="1802066"/>
    <lineage>
        <taxon>Bacteria</taxon>
        <taxon>Candidatus Roizmaniibacteriota</taxon>
    </lineage>
</organism>
<keyword evidence="4" id="KW-1133">Transmembrane helix</keyword>
<feature type="domain" description="Mur ligase central" evidence="5">
    <location>
        <begin position="142"/>
        <end position="296"/>
    </location>
</feature>
<feature type="transmembrane region" description="Helical" evidence="4">
    <location>
        <begin position="89"/>
        <end position="112"/>
    </location>
</feature>
<evidence type="ECO:0000313" key="7">
    <source>
        <dbReference type="Proteomes" id="UP000178558"/>
    </source>
</evidence>
<keyword evidence="4" id="KW-0812">Transmembrane</keyword>
<dbReference type="Gene3D" id="3.40.1190.10">
    <property type="entry name" value="Mur-like, catalytic domain"/>
    <property type="match status" value="1"/>
</dbReference>
<evidence type="ECO:0000256" key="1">
    <source>
        <dbReference type="ARBA" id="ARBA00022598"/>
    </source>
</evidence>
<dbReference type="Pfam" id="PF08245">
    <property type="entry name" value="Mur_ligase_M"/>
    <property type="match status" value="1"/>
</dbReference>
<dbReference type="SUPFAM" id="SSF53244">
    <property type="entry name" value="MurD-like peptide ligases, peptide-binding domain"/>
    <property type="match status" value="1"/>
</dbReference>